<dbReference type="RefSeq" id="WP_066098468.1">
    <property type="nucleotide sequence ID" value="NZ_CP016027.1"/>
</dbReference>
<dbReference type="EMBL" id="CP016027">
    <property type="protein sequence ID" value="ANJ66451.1"/>
    <property type="molecule type" value="Genomic_DNA"/>
</dbReference>
<protein>
    <submittedName>
        <fullName evidence="1">Uncharacterized protein</fullName>
    </submittedName>
</protein>
<reference evidence="1 2" key="1">
    <citation type="submission" date="2016-06" db="EMBL/GenBank/DDBJ databases">
        <title>Insight into the functional genes involving in sulfur oxidation in Pearl River water.</title>
        <authorList>
            <person name="Luo J."/>
            <person name="Tan X."/>
            <person name="Lin W."/>
        </authorList>
    </citation>
    <scope>NUCLEOTIDE SEQUENCE [LARGE SCALE GENOMIC DNA]</scope>
    <source>
        <strain evidence="1 2">LS2</strain>
    </source>
</reference>
<accession>A0A191ZEZ6</accession>
<evidence type="ECO:0000313" key="2">
    <source>
        <dbReference type="Proteomes" id="UP000078596"/>
    </source>
</evidence>
<dbReference type="KEGG" id="haz:A9404_02810"/>
<organism evidence="1 2">
    <name type="scientific">Halothiobacillus diazotrophicus</name>
    <dbReference type="NCBI Taxonomy" id="1860122"/>
    <lineage>
        <taxon>Bacteria</taxon>
        <taxon>Pseudomonadati</taxon>
        <taxon>Pseudomonadota</taxon>
        <taxon>Gammaproteobacteria</taxon>
        <taxon>Chromatiales</taxon>
        <taxon>Halothiobacillaceae</taxon>
        <taxon>Halothiobacillus</taxon>
    </lineage>
</organism>
<keyword evidence="2" id="KW-1185">Reference proteome</keyword>
<name>A0A191ZEZ6_9GAMM</name>
<gene>
    <name evidence="1" type="ORF">A9404_02810</name>
</gene>
<dbReference type="STRING" id="1860122.A9404_02810"/>
<dbReference type="SUPFAM" id="SSF53756">
    <property type="entry name" value="UDP-Glycosyltransferase/glycogen phosphorylase"/>
    <property type="match status" value="1"/>
</dbReference>
<dbReference type="Proteomes" id="UP000078596">
    <property type="component" value="Chromosome"/>
</dbReference>
<dbReference type="OrthoDB" id="9767552at2"/>
<dbReference type="Gene3D" id="3.40.50.2000">
    <property type="entry name" value="Glycogen Phosphorylase B"/>
    <property type="match status" value="1"/>
</dbReference>
<dbReference type="AlphaFoldDB" id="A0A191ZEZ6"/>
<sequence>MQILVSLVPNPAEVIPLWAAFTDAKKAVPGLEITLIGSKGINACMRRHPAVARHIDIDEDAWLKPFWSPKYWRVRAELQHQLGDALKDESTSWIDPYGSPVSRATIRNRPGRRVGVSRLDRPRLNRDYASVFPIPPELHPVQALRVLFAAELGYSLHDLEPDYGFLPKSDDAPTETDIVVDMRNLPWTEDEKLQFRNRLADAPLSIACLDYANPDLDEATQLLGHWPLIEDARYLLTGINSTAWLAAALGRPGLCLCPTDQASSQGVISTHWARQKIINIDRPPFNEPHIVAESIVQVLNRHRQDP</sequence>
<proteinExistence type="predicted"/>
<evidence type="ECO:0000313" key="1">
    <source>
        <dbReference type="EMBL" id="ANJ66451.1"/>
    </source>
</evidence>